<protein>
    <submittedName>
        <fullName evidence="2">Uncharacterized protein</fullName>
    </submittedName>
</protein>
<evidence type="ECO:0000256" key="1">
    <source>
        <dbReference type="SAM" id="MobiDB-lite"/>
    </source>
</evidence>
<dbReference type="HOGENOM" id="CLU_653806_0_0_1"/>
<comment type="caution">
    <text evidence="2">The sequence shown here is derived from an EMBL/GenBank/DDBJ whole genome shotgun (WGS) entry which is preliminary data.</text>
</comment>
<reference evidence="2 3" key="1">
    <citation type="submission" date="2013-03" db="EMBL/GenBank/DDBJ databases">
        <title>The Genome Sequence of Capronia coronata CBS 617.96.</title>
        <authorList>
            <consortium name="The Broad Institute Genomics Platform"/>
            <person name="Cuomo C."/>
            <person name="de Hoog S."/>
            <person name="Gorbushina A."/>
            <person name="Walker B."/>
            <person name="Young S.K."/>
            <person name="Zeng Q."/>
            <person name="Gargeya S."/>
            <person name="Fitzgerald M."/>
            <person name="Haas B."/>
            <person name="Abouelleil A."/>
            <person name="Allen A.W."/>
            <person name="Alvarado L."/>
            <person name="Arachchi H.M."/>
            <person name="Berlin A.M."/>
            <person name="Chapman S.B."/>
            <person name="Gainer-Dewar J."/>
            <person name="Goldberg J."/>
            <person name="Griggs A."/>
            <person name="Gujja S."/>
            <person name="Hansen M."/>
            <person name="Howarth C."/>
            <person name="Imamovic A."/>
            <person name="Ireland A."/>
            <person name="Larimer J."/>
            <person name="McCowan C."/>
            <person name="Murphy C."/>
            <person name="Pearson M."/>
            <person name="Poon T.W."/>
            <person name="Priest M."/>
            <person name="Roberts A."/>
            <person name="Saif S."/>
            <person name="Shea T."/>
            <person name="Sisk P."/>
            <person name="Sykes S."/>
            <person name="Wortman J."/>
            <person name="Nusbaum C."/>
            <person name="Birren B."/>
        </authorList>
    </citation>
    <scope>NUCLEOTIDE SEQUENCE [LARGE SCALE GENOMIC DNA]</scope>
    <source>
        <strain evidence="2 3">CBS 617.96</strain>
    </source>
</reference>
<accession>W9YKR5</accession>
<organism evidence="2 3">
    <name type="scientific">Capronia coronata CBS 617.96</name>
    <dbReference type="NCBI Taxonomy" id="1182541"/>
    <lineage>
        <taxon>Eukaryota</taxon>
        <taxon>Fungi</taxon>
        <taxon>Dikarya</taxon>
        <taxon>Ascomycota</taxon>
        <taxon>Pezizomycotina</taxon>
        <taxon>Eurotiomycetes</taxon>
        <taxon>Chaetothyriomycetidae</taxon>
        <taxon>Chaetothyriales</taxon>
        <taxon>Herpotrichiellaceae</taxon>
        <taxon>Capronia</taxon>
    </lineage>
</organism>
<keyword evidence="3" id="KW-1185">Reference proteome</keyword>
<dbReference type="Proteomes" id="UP000019484">
    <property type="component" value="Unassembled WGS sequence"/>
</dbReference>
<sequence length="420" mass="46430">MATVFSAPDMLHFKADFLEAQSALVQDLANDIHKAASILAYKTYDFETEADNLRKRAWEIRSAETETETKNETEINVFGKGDQNNGTDFETPDLVTTAAETIKVAQQVKLELKTLIEVACGSGSSRGEIATTHPTGVTVDIHGQPKIKREEKEDNAAAGGDGDDAICNDVPSKSMIPDIANPPASVVTQSSLNARHHHRSSDFLSVNSQFRPQNPQIGLEKHGRQRANEHVHQKSSSHTTQTWSWTPMDTTKDECPDMVCGVSCPASKGSLPSSVAMAQTGTESPEMYACDPGEFELDSVFSFEPEPKPSTQLQEHSQLDLLADAPMDIEADEDADADWNMLSVASDHEYEAEVEAEHEHEHEHEHEDGRELELEPEGEFLPWIPAKIVIPRHKVQTAAERLLQSVLMGHQARLQRECAY</sequence>
<dbReference type="AlphaFoldDB" id="W9YKR5"/>
<evidence type="ECO:0000313" key="3">
    <source>
        <dbReference type="Proteomes" id="UP000019484"/>
    </source>
</evidence>
<feature type="compositionally biased region" description="Low complexity" evidence="1">
    <location>
        <begin position="234"/>
        <end position="246"/>
    </location>
</feature>
<proteinExistence type="predicted"/>
<dbReference type="RefSeq" id="XP_007720986.1">
    <property type="nucleotide sequence ID" value="XM_007722796.1"/>
</dbReference>
<feature type="compositionally biased region" description="Basic and acidic residues" evidence="1">
    <location>
        <begin position="219"/>
        <end position="232"/>
    </location>
</feature>
<gene>
    <name evidence="2" type="ORF">A1O1_01884</name>
</gene>
<name>W9YKR5_9EURO</name>
<evidence type="ECO:0000313" key="2">
    <source>
        <dbReference type="EMBL" id="EXJ93492.1"/>
    </source>
</evidence>
<feature type="region of interest" description="Disordered" evidence="1">
    <location>
        <begin position="136"/>
        <end position="164"/>
    </location>
</feature>
<feature type="region of interest" description="Disordered" evidence="1">
    <location>
        <begin position="353"/>
        <end position="374"/>
    </location>
</feature>
<dbReference type="GeneID" id="19156785"/>
<feature type="region of interest" description="Disordered" evidence="1">
    <location>
        <begin position="194"/>
        <end position="248"/>
    </location>
</feature>
<feature type="compositionally biased region" description="Basic and acidic residues" evidence="1">
    <location>
        <begin position="353"/>
        <end position="373"/>
    </location>
</feature>
<dbReference type="OrthoDB" id="4144136at2759"/>
<feature type="compositionally biased region" description="Polar residues" evidence="1">
    <location>
        <begin position="202"/>
        <end position="216"/>
    </location>
</feature>
<dbReference type="EMBL" id="AMWN01000002">
    <property type="protein sequence ID" value="EXJ93492.1"/>
    <property type="molecule type" value="Genomic_DNA"/>
</dbReference>